<sequence length="1105" mass="120241">MSDIVKDTSVAAGGVHAPEELALDGVRYVDLPHAGRRWRLGSVTPRWREALTVLGVNPGQESVSALETHGLWLAQAATPAAAVMCCGLGSAWPHMGRELYDNFPAAREAMDHIAAVADWDVLSLMDERDAEKISLTRWQQPYLFLLEYAQWSQLASLGLRPALMCGHSLGELIALCFAGVYEPEVAWYILDTRARHMAELEAASTRKNGMMAVHAEADVIDEIRGFWPALVVSNYNTPRQFIISGPREALSEARRSLRKRRIPSIMLNVGLAYHHPAMRVLRDLSLRRLNALEMRAPRLKMLSNVTAGPYPEDQPDVCRFITDLDENAVRWTECVRRMRDQGGIRHFVELGPQDTLCSLTTDIEPGAFCLPVTRKGKETEQMRQACARLYALGFLPHAAVRACADVRAGNAGPAVAQTDALSFDATPQKAAICAADTAPALPAERLRRLTDILAQASGRPAETIKPETDLRYDLALRSSRFPLLIQEIEDNLCLRVHFERLLGVATVGDLARALWETDASRSAPDKTDTADEERGAVRKRTVPALCRYALRTGEQNADEMPSASPVFLPPDPCGEGAPLRRGDVLACCVFDRTMLPRLLSGLAPLGCVLAVPGDMLDACAPLAKAGSRLAALPFDGAAPPDVGAVRIAVEALAADEGRVDGLLFVPALDAALEESHDMALFEACRCPAAHAGLRYILHFRRTPLSALSVPTAARFGQITAASARAGGAVPRIVRLADDGGPVGLHELGDMLAWEVLRGTEENVLWARQGVFDDDAPPRRGFVERPEVSSLIFPNPRPLWPPSVNTLDGSCHFSRFADPRLSTCLTPQHAMNTGMSCVPASRAMQAIVEGAGLLFPWLTVSGLSDMRFFDAPLLPPGVTRECRLAVKAQPWMLHDRVMTRMCRAVLSVRCLTANGRRADKNAEVISGMALMSPVPAATTPIWDAPGAADMVEHAVPATCYDAMGLGAHWRLITAFAALPDDMYQAVMPAAEEGIAQKGNSRYSEILCIVEGIVQTAWLAVASRGGALHASSAEIATVLRLWRLNAAGLILFSALGQLHGRRLVQLRKSWEEASLLRFDAQVTDARGHVLATMLHLEFSSNFNNNDR</sequence>
<feature type="domain" description="Malonyl-CoA:ACP transacylase (MAT)" evidence="5">
    <location>
        <begin position="84"/>
        <end position="377"/>
    </location>
</feature>
<proteinExistence type="predicted"/>
<dbReference type="Gene3D" id="1.10.1200.10">
    <property type="entry name" value="ACP-like"/>
    <property type="match status" value="1"/>
</dbReference>
<gene>
    <name evidence="6" type="ORF">RSDT_0928</name>
</gene>
<dbReference type="PANTHER" id="PTHR42681:SF1">
    <property type="entry name" value="MALONYL-COA-ACYL CARRIER PROTEIN TRANSACYLASE, MITOCHONDRIAL"/>
    <property type="match status" value="1"/>
</dbReference>
<evidence type="ECO:0000259" key="5">
    <source>
        <dbReference type="SMART" id="SM00827"/>
    </source>
</evidence>
<organism evidence="6 7">
    <name type="scientific">Candidatus Desulfovibrio trichonymphae</name>
    <dbReference type="NCBI Taxonomy" id="1725232"/>
    <lineage>
        <taxon>Bacteria</taxon>
        <taxon>Pseudomonadati</taxon>
        <taxon>Thermodesulfobacteriota</taxon>
        <taxon>Desulfovibrionia</taxon>
        <taxon>Desulfovibrionales</taxon>
        <taxon>Desulfovibrionaceae</taxon>
        <taxon>Desulfovibrio</taxon>
    </lineage>
</organism>
<dbReference type="InterPro" id="IPR050858">
    <property type="entry name" value="Mal-CoA-ACP_Trans/PKS_FabD"/>
</dbReference>
<dbReference type="KEGG" id="dtr:RSDT_0928"/>
<dbReference type="Pfam" id="PF00698">
    <property type="entry name" value="Acyl_transf_1"/>
    <property type="match status" value="1"/>
</dbReference>
<comment type="catalytic activity">
    <reaction evidence="4">
        <text>holo-[ACP] + malonyl-CoA = malonyl-[ACP] + CoA</text>
        <dbReference type="Rhea" id="RHEA:41792"/>
        <dbReference type="Rhea" id="RHEA-COMP:9623"/>
        <dbReference type="Rhea" id="RHEA-COMP:9685"/>
        <dbReference type="ChEBI" id="CHEBI:57287"/>
        <dbReference type="ChEBI" id="CHEBI:57384"/>
        <dbReference type="ChEBI" id="CHEBI:64479"/>
        <dbReference type="ChEBI" id="CHEBI:78449"/>
        <dbReference type="EC" id="2.3.1.39"/>
    </reaction>
</comment>
<dbReference type="GO" id="GO:0005829">
    <property type="term" value="C:cytosol"/>
    <property type="evidence" value="ECO:0007669"/>
    <property type="project" value="TreeGrafter"/>
</dbReference>
<dbReference type="InterPro" id="IPR009081">
    <property type="entry name" value="PP-bd_ACP"/>
</dbReference>
<dbReference type="SUPFAM" id="SSF52151">
    <property type="entry name" value="FabD/lysophospholipase-like"/>
    <property type="match status" value="1"/>
</dbReference>
<dbReference type="Gene3D" id="3.40.366.10">
    <property type="entry name" value="Malonyl-Coenzyme A Acyl Carrier Protein, domain 2"/>
    <property type="match status" value="1"/>
</dbReference>
<name>A0A1J1E4Q5_9BACT</name>
<evidence type="ECO:0000313" key="7">
    <source>
        <dbReference type="Proteomes" id="UP000242645"/>
    </source>
</evidence>
<dbReference type="SMART" id="SM00827">
    <property type="entry name" value="PKS_AT"/>
    <property type="match status" value="1"/>
</dbReference>
<dbReference type="GO" id="GO:0004314">
    <property type="term" value="F:[acyl-carrier-protein] S-malonyltransferase activity"/>
    <property type="evidence" value="ECO:0007669"/>
    <property type="project" value="UniProtKB-EC"/>
</dbReference>
<keyword evidence="3" id="KW-0012">Acyltransferase</keyword>
<dbReference type="InterPro" id="IPR014043">
    <property type="entry name" value="Acyl_transferase_dom"/>
</dbReference>
<keyword evidence="2 6" id="KW-0808">Transferase</keyword>
<reference evidence="6 7" key="1">
    <citation type="journal article" date="2017" name="ISME J.">
        <title>Genome of 'Ca. Desulfovibrio trichonymphae', an H2-oxidizing bacterium in a tripartite symbiotic system within a protist cell in the termite gut.</title>
        <authorList>
            <person name="Kuwahara H."/>
            <person name="Yuki M."/>
            <person name="Izawa K."/>
            <person name="Ohkuma M."/>
            <person name="Hongoh Y."/>
        </authorList>
    </citation>
    <scope>NUCLEOTIDE SEQUENCE [LARGE SCALE GENOMIC DNA]</scope>
    <source>
        <strain evidence="6 7">Rs-N31</strain>
    </source>
</reference>
<dbReference type="Proteomes" id="UP000242645">
    <property type="component" value="Chromosome"/>
</dbReference>
<dbReference type="AlphaFoldDB" id="A0A1J1E4Q5"/>
<keyword evidence="7" id="KW-1185">Reference proteome</keyword>
<protein>
    <recommendedName>
        <fullName evidence="1">[acyl-carrier-protein] S-malonyltransferase</fullName>
        <ecNumber evidence="1">2.3.1.39</ecNumber>
    </recommendedName>
</protein>
<dbReference type="PANTHER" id="PTHR42681">
    <property type="entry name" value="MALONYL-COA-ACYL CARRIER PROTEIN TRANSACYLASE, MITOCHONDRIAL"/>
    <property type="match status" value="1"/>
</dbReference>
<dbReference type="RefSeq" id="WP_096399990.1">
    <property type="nucleotide sequence ID" value="NZ_AP017368.1"/>
</dbReference>
<dbReference type="EC" id="2.3.1.39" evidence="1"/>
<dbReference type="InterPro" id="IPR001227">
    <property type="entry name" value="Ac_transferase_dom_sf"/>
</dbReference>
<dbReference type="Gene3D" id="3.30.70.250">
    <property type="entry name" value="Malonyl-CoA ACP transacylase, ACP-binding"/>
    <property type="match status" value="1"/>
</dbReference>
<evidence type="ECO:0000256" key="3">
    <source>
        <dbReference type="ARBA" id="ARBA00023315"/>
    </source>
</evidence>
<dbReference type="Pfam" id="PF00550">
    <property type="entry name" value="PP-binding"/>
    <property type="match status" value="1"/>
</dbReference>
<dbReference type="InterPro" id="IPR016035">
    <property type="entry name" value="Acyl_Trfase/lysoPLipase"/>
</dbReference>
<dbReference type="InterPro" id="IPR016036">
    <property type="entry name" value="Malonyl_transacylase_ACP-bd"/>
</dbReference>
<dbReference type="SUPFAM" id="SSF47336">
    <property type="entry name" value="ACP-like"/>
    <property type="match status" value="1"/>
</dbReference>
<evidence type="ECO:0000313" key="6">
    <source>
        <dbReference type="EMBL" id="BAV92440.1"/>
    </source>
</evidence>
<dbReference type="OrthoDB" id="7617297at2"/>
<dbReference type="InterPro" id="IPR036736">
    <property type="entry name" value="ACP-like_sf"/>
</dbReference>
<accession>A0A1J1E4Q5</accession>
<dbReference type="GO" id="GO:0006633">
    <property type="term" value="P:fatty acid biosynthetic process"/>
    <property type="evidence" value="ECO:0007669"/>
    <property type="project" value="TreeGrafter"/>
</dbReference>
<dbReference type="SUPFAM" id="SSF55048">
    <property type="entry name" value="Probable ACP-binding domain of malonyl-CoA ACP transacylase"/>
    <property type="match status" value="1"/>
</dbReference>
<dbReference type="EMBL" id="AP017368">
    <property type="protein sequence ID" value="BAV92440.1"/>
    <property type="molecule type" value="Genomic_DNA"/>
</dbReference>
<evidence type="ECO:0000256" key="2">
    <source>
        <dbReference type="ARBA" id="ARBA00022679"/>
    </source>
</evidence>
<evidence type="ECO:0000256" key="4">
    <source>
        <dbReference type="ARBA" id="ARBA00048462"/>
    </source>
</evidence>
<evidence type="ECO:0000256" key="1">
    <source>
        <dbReference type="ARBA" id="ARBA00013258"/>
    </source>
</evidence>